<dbReference type="EMBL" id="CP007586">
    <property type="protein sequence ID" value="AHY15196.1"/>
    <property type="molecule type" value="Genomic_DNA"/>
</dbReference>
<dbReference type="Pfam" id="PF07748">
    <property type="entry name" value="Glyco_hydro_38C"/>
    <property type="match status" value="1"/>
</dbReference>
<dbReference type="Gene3D" id="2.70.98.30">
    <property type="entry name" value="Golgi alpha-mannosidase II, domain 4"/>
    <property type="match status" value="1"/>
</dbReference>
<keyword evidence="4" id="KW-0326">Glycosidase</keyword>
<evidence type="ECO:0000256" key="1">
    <source>
        <dbReference type="ARBA" id="ARBA00009792"/>
    </source>
</evidence>
<dbReference type="SUPFAM" id="SSF74650">
    <property type="entry name" value="Galactose mutarotase-like"/>
    <property type="match status" value="1"/>
</dbReference>
<dbReference type="SUPFAM" id="SSF88713">
    <property type="entry name" value="Glycoside hydrolase/deacetylase"/>
    <property type="match status" value="1"/>
</dbReference>
<evidence type="ECO:0000313" key="9">
    <source>
        <dbReference type="Proteomes" id="UP000269148"/>
    </source>
</evidence>
<dbReference type="Pfam" id="PF18438">
    <property type="entry name" value="Glyco_hydro_38"/>
    <property type="match status" value="1"/>
</dbReference>
<evidence type="ECO:0000256" key="2">
    <source>
        <dbReference type="ARBA" id="ARBA00022723"/>
    </source>
</evidence>
<dbReference type="Gene3D" id="1.20.1270.50">
    <property type="entry name" value="Glycoside hydrolase family 38, central domain"/>
    <property type="match status" value="1"/>
</dbReference>
<protein>
    <submittedName>
        <fullName evidence="7">Alpha-mannosidase</fullName>
    </submittedName>
</protein>
<dbReference type="InterPro" id="IPR028995">
    <property type="entry name" value="Glyco_hydro_57/38_cen_sf"/>
</dbReference>
<organism evidence="7 9">
    <name type="scientific">Streptococcus iniae</name>
    <name type="common">Streptococcus shiloi</name>
    <dbReference type="NCBI Taxonomy" id="1346"/>
    <lineage>
        <taxon>Bacteria</taxon>
        <taxon>Bacillati</taxon>
        <taxon>Bacillota</taxon>
        <taxon>Bacilli</taxon>
        <taxon>Lactobacillales</taxon>
        <taxon>Streptococcaceae</taxon>
        <taxon>Streptococcus</taxon>
    </lineage>
</organism>
<keyword evidence="8" id="KW-1185">Reference proteome</keyword>
<keyword evidence="2" id="KW-0479">Metal-binding</keyword>
<reference evidence="7 9" key="2">
    <citation type="submission" date="2018-06" db="EMBL/GenBank/DDBJ databases">
        <title>Mutators as drivers of adaptation in pathogenic bacteria and a risk factor for host jumps and vaccine escape.</title>
        <authorList>
            <person name="Barnes A.C."/>
            <person name="Silayeva O."/>
        </authorList>
    </citation>
    <scope>NUCLEOTIDE SEQUENCE [LARGE SCALE GENOMIC DNA]</scope>
    <source>
        <strain evidence="7 9">QMA0445</strain>
    </source>
</reference>
<dbReference type="AlphaFoldDB" id="A0A3L8GP53"/>
<dbReference type="Pfam" id="PF01074">
    <property type="entry name" value="Glyco_hydro_38N"/>
    <property type="match status" value="1"/>
</dbReference>
<dbReference type="PANTHER" id="PTHR46017:SF2">
    <property type="entry name" value="MANNOSYLGLYCERATE HYDROLASE"/>
    <property type="match status" value="1"/>
</dbReference>
<dbReference type="KEGG" id="siq:DQ08_01565"/>
<dbReference type="InterPro" id="IPR011682">
    <property type="entry name" value="Glyco_hydro_38_C"/>
</dbReference>
<dbReference type="InterPro" id="IPR000602">
    <property type="entry name" value="Glyco_hydro_38_N"/>
</dbReference>
<evidence type="ECO:0000313" key="6">
    <source>
        <dbReference type="EMBL" id="AHY15196.1"/>
    </source>
</evidence>
<dbReference type="PANTHER" id="PTHR46017">
    <property type="entry name" value="ALPHA-MANNOSIDASE 2C1"/>
    <property type="match status" value="1"/>
</dbReference>
<dbReference type="EMBL" id="QLQD01000017">
    <property type="protein sequence ID" value="RLU58841.1"/>
    <property type="molecule type" value="Genomic_DNA"/>
</dbReference>
<dbReference type="SMR" id="A0A3L8GP53"/>
<dbReference type="GO" id="GO:0004559">
    <property type="term" value="F:alpha-mannosidase activity"/>
    <property type="evidence" value="ECO:0007669"/>
    <property type="project" value="InterPro"/>
</dbReference>
<dbReference type="GO" id="GO:0006013">
    <property type="term" value="P:mannose metabolic process"/>
    <property type="evidence" value="ECO:0007669"/>
    <property type="project" value="InterPro"/>
</dbReference>
<comment type="similarity">
    <text evidence="1">Belongs to the glycosyl hydrolase 38 family.</text>
</comment>
<dbReference type="KEGG" id="sio:DW64_01550"/>
<dbReference type="RefSeq" id="WP_003100696.1">
    <property type="nucleotide sequence ID" value="NZ_CP010783.1"/>
</dbReference>
<keyword evidence="3" id="KW-0378">Hydrolase</keyword>
<reference evidence="6 8" key="1">
    <citation type="journal article" date="2014" name="Genome Announc.">
        <title>Complete Genome Sequence of a Virulent Strain, Streptococcus iniae ISET0901, Isolated from Diseased Tilapia.</title>
        <authorList>
            <person name="Pridgeon J.W."/>
            <person name="Zhang D."/>
            <person name="Zhang L."/>
        </authorList>
    </citation>
    <scope>NUCLEOTIDE SEQUENCE [LARGE SCALE GENOMIC DNA]</scope>
    <source>
        <strain evidence="6 8">ISET0901</strain>
    </source>
</reference>
<sequence>MVKETVHIISHSHWDREWYLPLEEHRMRLVELFDDLFDLFDRDPDFKSFHLDGQTIVLEDYLEMRPQNKDRLQKYIDQGKLIIGPFYILQDDYLISSESHVRNHLIGHLDSQKWGKAPKIGYYPDTFGNAGQIPQLLKQSGVDVALFGRGVKPVGFDNQVLSDDHFQSNFSEMIWQGADGSQVLGILFANWYSNGNEIPAEKEAAKEFWDIKLRDVRKYASTSHYLLMNGCDHQPVQKNLSQAIALAQELYPDIDFKHSSFEDYISAVKEDITTELSKVKGELISQETDGWYTLANTASTRIYLKQAHNTSENLLEKIVEPLVVMTKQSYPKDELRYAWKLLLQNAPHDSICGCSVDPVHREMETRYEKVQQVGNFLCQRLLENWEKDLDSQNLSPLALTVFNTSAQTKTQEVSLELVVEQEDFRDGQLEKHYQAMAQVDVSDLALYSSDNKRLAAKIEDLGVNFNYYLPKDAFRSANFARKLKVTFVVEDLAAFSWRSYQLKKDKENPKESPKASQVLENALLRIYPNEKGELVWENKSTGQSYPNFLQFEDCGDLGNEYVFKAPENEKPIFSELVNFEMLESYGKLAKARVCHRLMIPSQMQDRLRDEQKRLIEFRHRKSQRQRDLKEWFIETELILYEGQERLECRCHFDNQMKDHRLRAIFDFAISSDKHYADSIFERVERPNHTHSNWENPSNPQRHRSFIQLQNDKHAMTLSSKGLFEYEILHNRQIALTLLRAVGELGDWGYFPTPDAQCLRDFTLEFAIDLHAPNDTYQAIQKAQAFQTDLILKQVSQHQGTVPADATCIEHPVLADDRLCVTSLKVSEDGKDSLLRYFNLSQEKIALSHKARGVDLLENGIGQLGKVMAGQEIRTEIIEGDSL</sequence>
<dbReference type="OrthoDB" id="9764050at2"/>
<dbReference type="GeneID" id="35766696"/>
<dbReference type="Pfam" id="PF09261">
    <property type="entry name" value="Alpha-mann_mid"/>
    <property type="match status" value="1"/>
</dbReference>
<dbReference type="InterPro" id="IPR011330">
    <property type="entry name" value="Glyco_hydro/deAcase_b/a-brl"/>
</dbReference>
<dbReference type="SMART" id="SM00872">
    <property type="entry name" value="Alpha-mann_mid"/>
    <property type="match status" value="1"/>
</dbReference>
<evidence type="ECO:0000256" key="3">
    <source>
        <dbReference type="ARBA" id="ARBA00022801"/>
    </source>
</evidence>
<dbReference type="Proteomes" id="UP000025245">
    <property type="component" value="Chromosome"/>
</dbReference>
<proteinExistence type="inferred from homology"/>
<gene>
    <name evidence="7" type="ORF">DIY07_01475</name>
    <name evidence="6" type="ORF">DQ08_01565</name>
</gene>
<name>A0A3L8GP53_STRIN</name>
<evidence type="ECO:0000313" key="7">
    <source>
        <dbReference type="EMBL" id="RLU58841.1"/>
    </source>
</evidence>
<dbReference type="GO" id="GO:0046872">
    <property type="term" value="F:metal ion binding"/>
    <property type="evidence" value="ECO:0007669"/>
    <property type="project" value="UniProtKB-KW"/>
</dbReference>
<dbReference type="InterPro" id="IPR037094">
    <property type="entry name" value="Glyco_hydro_38_cen_sf"/>
</dbReference>
<dbReference type="InterPro" id="IPR027291">
    <property type="entry name" value="Glyco_hydro_38_N_sf"/>
</dbReference>
<feature type="domain" description="Glycoside hydrolase family 38 central" evidence="5">
    <location>
        <begin position="297"/>
        <end position="367"/>
    </location>
</feature>
<dbReference type="GO" id="GO:0009313">
    <property type="term" value="P:oligosaccharide catabolic process"/>
    <property type="evidence" value="ECO:0007669"/>
    <property type="project" value="TreeGrafter"/>
</dbReference>
<evidence type="ECO:0000256" key="4">
    <source>
        <dbReference type="ARBA" id="ARBA00023295"/>
    </source>
</evidence>
<dbReference type="GO" id="GO:0030246">
    <property type="term" value="F:carbohydrate binding"/>
    <property type="evidence" value="ECO:0007669"/>
    <property type="project" value="InterPro"/>
</dbReference>
<dbReference type="Gene3D" id="3.20.110.10">
    <property type="entry name" value="Glycoside hydrolase 38, N terminal domain"/>
    <property type="match status" value="1"/>
</dbReference>
<dbReference type="InterPro" id="IPR011013">
    <property type="entry name" value="Gal_mutarotase_sf_dom"/>
</dbReference>
<dbReference type="KEGG" id="siz:SI82_01850"/>
<dbReference type="InterPro" id="IPR041509">
    <property type="entry name" value="GH38_beta-1"/>
</dbReference>
<dbReference type="STRING" id="1346.BMF34_01745"/>
<evidence type="ECO:0000313" key="8">
    <source>
        <dbReference type="Proteomes" id="UP000025245"/>
    </source>
</evidence>
<dbReference type="Gene3D" id="2.60.40.2210">
    <property type="match status" value="1"/>
</dbReference>
<dbReference type="InterPro" id="IPR015341">
    <property type="entry name" value="Glyco_hydro_38_cen"/>
</dbReference>
<dbReference type="CDD" id="cd10814">
    <property type="entry name" value="GH38N_AMII_SpGH38_like"/>
    <property type="match status" value="1"/>
</dbReference>
<dbReference type="SUPFAM" id="SSF88688">
    <property type="entry name" value="Families 57/38 glycoside transferase middle domain"/>
    <property type="match status" value="1"/>
</dbReference>
<evidence type="ECO:0000259" key="5">
    <source>
        <dbReference type="SMART" id="SM00872"/>
    </source>
</evidence>
<dbReference type="Proteomes" id="UP000269148">
    <property type="component" value="Unassembled WGS sequence"/>
</dbReference>
<accession>A0A3L8GP53</accession>